<evidence type="ECO:0000313" key="2">
    <source>
        <dbReference type="Proteomes" id="UP000030392"/>
    </source>
</evidence>
<gene>
    <name evidence="1" type="ORF">EV03_1924</name>
</gene>
<dbReference type="Proteomes" id="UP000030392">
    <property type="component" value="Unassembled WGS sequence"/>
</dbReference>
<reference evidence="2" key="1">
    <citation type="journal article" date="2014" name="Sci. Data">
        <title>Genomes of diverse isolates of the marine cyanobacterium Prochlorococcus.</title>
        <authorList>
            <person name="Biller S."/>
            <person name="Berube P."/>
            <person name="Thompson J."/>
            <person name="Kelly L."/>
            <person name="Roggensack S."/>
            <person name="Awad L."/>
            <person name="Roache-Johnson K."/>
            <person name="Ding H."/>
            <person name="Giovannoni S.J."/>
            <person name="Moore L.R."/>
            <person name="Chisholm S.W."/>
        </authorList>
    </citation>
    <scope>NUCLEOTIDE SEQUENCE [LARGE SCALE GENOMIC DNA]</scope>
    <source>
        <strain evidence="2">PAC1</strain>
    </source>
</reference>
<name>A0A0A2C4L8_PROMR</name>
<sequence>MKKEYVYLKKLRSLSNRLMPQNSYSMQQKNRGGTQQRRRFTKVFKCFAFVNSNNFSNLA</sequence>
<protein>
    <submittedName>
        <fullName evidence="1">Uncharacterized protein</fullName>
    </submittedName>
</protein>
<proteinExistence type="predicted"/>
<evidence type="ECO:0000313" key="1">
    <source>
        <dbReference type="EMBL" id="KGG19539.1"/>
    </source>
</evidence>
<accession>A0A0A2C4L8</accession>
<dbReference type="EMBL" id="JNAX01000015">
    <property type="protein sequence ID" value="KGG19539.1"/>
    <property type="molecule type" value="Genomic_DNA"/>
</dbReference>
<comment type="caution">
    <text evidence="1">The sequence shown here is derived from an EMBL/GenBank/DDBJ whole genome shotgun (WGS) entry which is preliminary data.</text>
</comment>
<organism evidence="1 2">
    <name type="scientific">Prochlorococcus marinus str. PAC1</name>
    <dbReference type="NCBI Taxonomy" id="59924"/>
    <lineage>
        <taxon>Bacteria</taxon>
        <taxon>Bacillati</taxon>
        <taxon>Cyanobacteriota</taxon>
        <taxon>Cyanophyceae</taxon>
        <taxon>Synechococcales</taxon>
        <taxon>Prochlorococcaceae</taxon>
        <taxon>Prochlorococcus</taxon>
    </lineage>
</organism>
<dbReference type="AlphaFoldDB" id="A0A0A2C4L8"/>